<protein>
    <submittedName>
        <fullName evidence="2">Uncharacterized protein</fullName>
    </submittedName>
</protein>
<name>A0A0E0AH02_9ORYZ</name>
<keyword evidence="3" id="KW-1185">Reference proteome</keyword>
<feature type="compositionally biased region" description="Basic and acidic residues" evidence="1">
    <location>
        <begin position="8"/>
        <end position="21"/>
    </location>
</feature>
<proteinExistence type="predicted"/>
<organism evidence="2">
    <name type="scientific">Oryza glumipatula</name>
    <dbReference type="NCBI Taxonomy" id="40148"/>
    <lineage>
        <taxon>Eukaryota</taxon>
        <taxon>Viridiplantae</taxon>
        <taxon>Streptophyta</taxon>
        <taxon>Embryophyta</taxon>
        <taxon>Tracheophyta</taxon>
        <taxon>Spermatophyta</taxon>
        <taxon>Magnoliopsida</taxon>
        <taxon>Liliopsida</taxon>
        <taxon>Poales</taxon>
        <taxon>Poaceae</taxon>
        <taxon>BOP clade</taxon>
        <taxon>Oryzoideae</taxon>
        <taxon>Oryzeae</taxon>
        <taxon>Oryzinae</taxon>
        <taxon>Oryza</taxon>
    </lineage>
</organism>
<evidence type="ECO:0000256" key="1">
    <source>
        <dbReference type="SAM" id="MobiDB-lite"/>
    </source>
</evidence>
<reference evidence="2" key="1">
    <citation type="submission" date="2015-04" db="UniProtKB">
        <authorList>
            <consortium name="EnsemblPlants"/>
        </authorList>
    </citation>
    <scope>IDENTIFICATION</scope>
</reference>
<dbReference type="AlphaFoldDB" id="A0A0E0AH02"/>
<evidence type="ECO:0000313" key="2">
    <source>
        <dbReference type="EnsemblPlants" id="OGLUM07G06150.1"/>
    </source>
</evidence>
<dbReference type="EnsemblPlants" id="OGLUM07G06150.1">
    <property type="protein sequence ID" value="OGLUM07G06150.1"/>
    <property type="gene ID" value="OGLUM07G06150"/>
</dbReference>
<dbReference type="HOGENOM" id="CLU_2444457_0_0_1"/>
<feature type="region of interest" description="Disordered" evidence="1">
    <location>
        <begin position="1"/>
        <end position="40"/>
    </location>
</feature>
<accession>A0A0E0AH02</accession>
<sequence>MRVGVARGTDRWPGRSRRTEAWDQSGPAAPNGGTKPVPQGIGATFLPCGIALLLRTSIPRDRTELPCLQSALARHSRIAAAWRRRWEGGH</sequence>
<reference evidence="2" key="2">
    <citation type="submission" date="2018-05" db="EMBL/GenBank/DDBJ databases">
        <title>OgluRS3 (Oryza glumaepatula Reference Sequence Version 3).</title>
        <authorList>
            <person name="Zhang J."/>
            <person name="Kudrna D."/>
            <person name="Lee S."/>
            <person name="Talag J."/>
            <person name="Welchert J."/>
            <person name="Wing R.A."/>
        </authorList>
    </citation>
    <scope>NUCLEOTIDE SEQUENCE [LARGE SCALE GENOMIC DNA]</scope>
</reference>
<dbReference type="Proteomes" id="UP000026961">
    <property type="component" value="Chromosome 7"/>
</dbReference>
<dbReference type="Gramene" id="OGLUM07G06150.1">
    <property type="protein sequence ID" value="OGLUM07G06150.1"/>
    <property type="gene ID" value="OGLUM07G06150"/>
</dbReference>
<evidence type="ECO:0000313" key="3">
    <source>
        <dbReference type="Proteomes" id="UP000026961"/>
    </source>
</evidence>